<accession>A0A6G6AZP5</accession>
<evidence type="ECO:0000256" key="1">
    <source>
        <dbReference type="SAM" id="Phobius"/>
    </source>
</evidence>
<proteinExistence type="predicted"/>
<evidence type="ECO:0000313" key="3">
    <source>
        <dbReference type="EMBL" id="QID41665.1"/>
    </source>
</evidence>
<dbReference type="SUPFAM" id="SSF55608">
    <property type="entry name" value="Homing endonucleases"/>
    <property type="match status" value="2"/>
</dbReference>
<keyword evidence="3" id="KW-0496">Mitochondrion</keyword>
<dbReference type="Pfam" id="PF00961">
    <property type="entry name" value="LAGLIDADG_1"/>
    <property type="match status" value="2"/>
</dbReference>
<keyword evidence="1" id="KW-1133">Transmembrane helix</keyword>
<keyword evidence="1" id="KW-0812">Transmembrane</keyword>
<dbReference type="GO" id="GO:0004519">
    <property type="term" value="F:endonuclease activity"/>
    <property type="evidence" value="ECO:0007669"/>
    <property type="project" value="UniProtKB-KW"/>
</dbReference>
<sequence>MEAFDIAVWVWISLYTFIIYNKFNSNFIFFYFWNYCISLTGSGADWLKPKSIRYFSREAETSSNHFFKTYSPERTKSEGTINNPDNTDTEFFKWFSGFTDAEGSFRIVRLASRTNGFGFRFSIGLHIDDLNVLNYIKNKLSCGGISISNYTCHFNVAKKEDIFKLINLFDIYLLNSTKRFDYLDFKKAYYLYYNKDELTEELINQILDIKNNMNSNRVSKLETSSTGGCDLKEFSISKEWLLGFIEGDGSFNLSRNTMEPVFSIRLTESELPLLIAIKEYLKDNLDLDKYSLYKFVNSPIVSMGKGKAVNNSKPLATLTIKNTHFLNNVFVPFFDESKFISKKGLDFKDFQIICKAIYIGAHRTEKIKDLLIKLSMTMNNFRLSNSSEYAPLKINLSSVDISDILAAEGTIDHLNDGRELDIKTRKLIHRRSSSSVFEIWISSANGAGAEIILKPNLAETAKEIGIGFNTLKRQLNNEEGFAEYKGYTIKRIGIFKKKL</sequence>
<protein>
    <submittedName>
        <fullName evidence="3">LAGLIDADG endonuclease</fullName>
    </submittedName>
</protein>
<dbReference type="RefSeq" id="YP_009741081.1">
    <property type="nucleotide sequence ID" value="NC_046566.1"/>
</dbReference>
<dbReference type="GeneID" id="44803832"/>
<geneLocation type="mitochondrion" evidence="3"/>
<dbReference type="EMBL" id="MT036636">
    <property type="protein sequence ID" value="QID41730.1"/>
    <property type="molecule type" value="Genomic_DNA"/>
</dbReference>
<name>A0A6G6AZP5_FUSPS</name>
<feature type="domain" description="Homing endonuclease LAGLIDADG" evidence="2">
    <location>
        <begin position="241"/>
        <end position="353"/>
    </location>
</feature>
<dbReference type="EMBL" id="MT036637">
    <property type="protein sequence ID" value="QID41795.1"/>
    <property type="molecule type" value="Genomic_DNA"/>
</dbReference>
<dbReference type="Gene3D" id="3.10.28.10">
    <property type="entry name" value="Homing endonucleases"/>
    <property type="match status" value="2"/>
</dbReference>
<feature type="transmembrane region" description="Helical" evidence="1">
    <location>
        <begin position="6"/>
        <end position="23"/>
    </location>
</feature>
<dbReference type="EMBL" id="MT036638">
    <property type="protein sequence ID" value="QID41860.1"/>
    <property type="molecule type" value="Genomic_DNA"/>
</dbReference>
<dbReference type="GO" id="GO:0005739">
    <property type="term" value="C:mitochondrion"/>
    <property type="evidence" value="ECO:0007669"/>
    <property type="project" value="UniProtKB-ARBA"/>
</dbReference>
<dbReference type="AlphaFoldDB" id="A0A6G6AZP5"/>
<keyword evidence="3" id="KW-0540">Nuclease</keyword>
<keyword evidence="3" id="KW-0378">Hydrolase</keyword>
<reference evidence="3" key="1">
    <citation type="submission" date="2020-02" db="EMBL/GenBank/DDBJ databases">
        <title>Diversity of selfish genetic elements in mitogenomes of closely related Fusaria and its implication for diagnostic purposes.</title>
        <authorList>
            <person name="Kulik T."/>
            <person name="Brankovics B."/>
            <person name="van Diepeningen A.D."/>
            <person name="Bilska K."/>
            <person name="Zelechowski M."/>
            <person name="Myszczynski K."/>
            <person name="Molcan T."/>
            <person name="Stakheev A."/>
            <person name="Stenglein S."/>
            <person name="Beyer M."/>
            <person name="Pasquali M."/>
            <person name="Sawicki J."/>
            <person name="Baturo-Ciesniewska A."/>
        </authorList>
    </citation>
    <scope>NUCLEOTIDE SEQUENCE</scope>
</reference>
<feature type="domain" description="Homing endonuclease LAGLIDADG" evidence="2">
    <location>
        <begin position="96"/>
        <end position="189"/>
    </location>
</feature>
<dbReference type="EMBL" id="MT036635">
    <property type="protein sequence ID" value="QID41665.1"/>
    <property type="molecule type" value="Genomic_DNA"/>
</dbReference>
<dbReference type="InterPro" id="IPR004860">
    <property type="entry name" value="LAGLIDADG_dom"/>
</dbReference>
<keyword evidence="3" id="KW-0255">Endonuclease</keyword>
<evidence type="ECO:0000259" key="2">
    <source>
        <dbReference type="Pfam" id="PF00961"/>
    </source>
</evidence>
<keyword evidence="1" id="KW-0472">Membrane</keyword>
<dbReference type="PANTHER" id="PTHR36181">
    <property type="entry name" value="INTRON-ENCODED ENDONUCLEASE AI3-RELATED"/>
    <property type="match status" value="1"/>
</dbReference>
<organism evidence="3">
    <name type="scientific">Fusarium pseudograminearum</name>
    <name type="common">Wheat and barley crown-rot fungus</name>
    <dbReference type="NCBI Taxonomy" id="101028"/>
    <lineage>
        <taxon>Eukaryota</taxon>
        <taxon>Fungi</taxon>
        <taxon>Dikarya</taxon>
        <taxon>Ascomycota</taxon>
        <taxon>Pezizomycotina</taxon>
        <taxon>Sordariomycetes</taxon>
        <taxon>Hypocreomycetidae</taxon>
        <taxon>Hypocreales</taxon>
        <taxon>Nectriaceae</taxon>
        <taxon>Fusarium</taxon>
    </lineage>
</organism>
<dbReference type="PANTHER" id="PTHR36181:SF2">
    <property type="entry name" value="INTRON-ENCODED ENDONUCLEASE AI3-RELATED"/>
    <property type="match status" value="1"/>
</dbReference>
<dbReference type="InterPro" id="IPR051289">
    <property type="entry name" value="LAGLIDADG_Endonuclease"/>
</dbReference>
<gene>
    <name evidence="3" type="primary">iorf499</name>
</gene>
<dbReference type="InterPro" id="IPR027434">
    <property type="entry name" value="Homing_endonucl"/>
</dbReference>